<feature type="region of interest" description="Disordered" evidence="4">
    <location>
        <begin position="27"/>
        <end position="57"/>
    </location>
</feature>
<evidence type="ECO:0000313" key="6">
    <source>
        <dbReference type="Proteomes" id="UP001145072"/>
    </source>
</evidence>
<dbReference type="CDD" id="cd14748">
    <property type="entry name" value="PBP2_UgpB"/>
    <property type="match status" value="1"/>
</dbReference>
<dbReference type="Pfam" id="PF13416">
    <property type="entry name" value="SBP_bac_8"/>
    <property type="match status" value="1"/>
</dbReference>
<reference evidence="5" key="1">
    <citation type="submission" date="2022-06" db="EMBL/GenBank/DDBJ databases">
        <title>Aquibacillus sp. a new bacterium isolated from soil saline samples.</title>
        <authorList>
            <person name="Galisteo C."/>
            <person name="De La Haba R."/>
            <person name="Sanchez-Porro C."/>
            <person name="Ventosa A."/>
        </authorList>
    </citation>
    <scope>NUCLEOTIDE SEQUENCE</scope>
    <source>
        <strain evidence="5">JCM 12387</strain>
    </source>
</reference>
<evidence type="ECO:0000313" key="5">
    <source>
        <dbReference type="EMBL" id="MDC3419898.1"/>
    </source>
</evidence>
<sequence>MRFKSHLITVLFVFFLLVTVGCTSKTSGAINEGNESSPDTAANTTNESTNEEPAPEGKTEVVFWHSMGGKNGKTLEKMIQDFNGSQEDIHVKPIFQGSYGDSLTKLKTSLQSSSGPTIMQSNFISSGPMIDTKMVRPIQDLIDAEGYDLSQLDQNVLSAYEMDGQLYSMPFNASTLLMYYNKDMFEENGLDPNNPPQTYEELEEAAMKLTGEGKYGASFSVDSYFLEQLFTVQGAELVNNGNGRQDLATKSFINSQEAIDTFTWWKKLVDDGLMLNLGTNTEDTHQAFLSEQVGMTLASTAGLTNMLEGSKGKFELGTAFIPYPEAKTGAGGVSVGGGSLYIMNNKSEAEQQAAWEFIKYVVGAEQQGHWYINSGYFPVNTDAYELPEVVETLAQFPQFETAINQLEVALENNAGSNAGKGPVLGVYPDARTITVEALEKVLNDVQSPKDALDEAAEEITKKIARYNQTVQ</sequence>
<accession>A0A9X3WJR9</accession>
<feature type="compositionally biased region" description="Polar residues" evidence="4">
    <location>
        <begin position="27"/>
        <end position="39"/>
    </location>
</feature>
<evidence type="ECO:0000256" key="2">
    <source>
        <dbReference type="ARBA" id="ARBA00022448"/>
    </source>
</evidence>
<dbReference type="GO" id="GO:0015768">
    <property type="term" value="P:maltose transport"/>
    <property type="evidence" value="ECO:0007669"/>
    <property type="project" value="TreeGrafter"/>
</dbReference>
<dbReference type="Proteomes" id="UP001145072">
    <property type="component" value="Unassembled WGS sequence"/>
</dbReference>
<keyword evidence="2" id="KW-0813">Transport</keyword>
<dbReference type="EMBL" id="JAMQJZ010000003">
    <property type="protein sequence ID" value="MDC3419898.1"/>
    <property type="molecule type" value="Genomic_DNA"/>
</dbReference>
<dbReference type="InterPro" id="IPR006059">
    <property type="entry name" value="SBP"/>
</dbReference>
<dbReference type="PROSITE" id="PS51257">
    <property type="entry name" value="PROKAR_LIPOPROTEIN"/>
    <property type="match status" value="1"/>
</dbReference>
<evidence type="ECO:0000256" key="1">
    <source>
        <dbReference type="ARBA" id="ARBA00008520"/>
    </source>
</evidence>
<protein>
    <submittedName>
        <fullName evidence="5">ABC transporter substrate-binding protein</fullName>
    </submittedName>
</protein>
<gene>
    <name evidence="5" type="ORF">NC661_05890</name>
</gene>
<dbReference type="AlphaFoldDB" id="A0A9X3WJR9"/>
<evidence type="ECO:0000256" key="3">
    <source>
        <dbReference type="ARBA" id="ARBA00022729"/>
    </source>
</evidence>
<dbReference type="Gene3D" id="3.40.190.10">
    <property type="entry name" value="Periplasmic binding protein-like II"/>
    <property type="match status" value="2"/>
</dbReference>
<comment type="caution">
    <text evidence="5">The sequence shown here is derived from an EMBL/GenBank/DDBJ whole genome shotgun (WGS) entry which is preliminary data.</text>
</comment>
<dbReference type="PANTHER" id="PTHR30061">
    <property type="entry name" value="MALTOSE-BINDING PERIPLASMIC PROTEIN"/>
    <property type="match status" value="1"/>
</dbReference>
<keyword evidence="6" id="KW-1185">Reference proteome</keyword>
<dbReference type="SUPFAM" id="SSF53850">
    <property type="entry name" value="Periplasmic binding protein-like II"/>
    <property type="match status" value="1"/>
</dbReference>
<dbReference type="GO" id="GO:1901982">
    <property type="term" value="F:maltose binding"/>
    <property type="evidence" value="ECO:0007669"/>
    <property type="project" value="TreeGrafter"/>
</dbReference>
<evidence type="ECO:0000256" key="4">
    <source>
        <dbReference type="SAM" id="MobiDB-lite"/>
    </source>
</evidence>
<proteinExistence type="inferred from homology"/>
<dbReference type="RefSeq" id="WP_259870648.1">
    <property type="nucleotide sequence ID" value="NZ_JAMQJZ010000003.1"/>
</dbReference>
<keyword evidence="3" id="KW-0732">Signal</keyword>
<dbReference type="GO" id="GO:0042956">
    <property type="term" value="P:maltodextrin transmembrane transport"/>
    <property type="evidence" value="ECO:0007669"/>
    <property type="project" value="TreeGrafter"/>
</dbReference>
<dbReference type="GO" id="GO:0055052">
    <property type="term" value="C:ATP-binding cassette (ABC) transporter complex, substrate-binding subunit-containing"/>
    <property type="evidence" value="ECO:0007669"/>
    <property type="project" value="TreeGrafter"/>
</dbReference>
<dbReference type="PANTHER" id="PTHR30061:SF50">
    <property type="entry name" value="MALTOSE_MALTODEXTRIN-BINDING PERIPLASMIC PROTEIN"/>
    <property type="match status" value="1"/>
</dbReference>
<name>A0A9X3WJR9_9BACI</name>
<comment type="similarity">
    <text evidence="1">Belongs to the bacterial solute-binding protein 1 family.</text>
</comment>
<organism evidence="5 6">
    <name type="scientific">Aquibacillus koreensis</name>
    <dbReference type="NCBI Taxonomy" id="279446"/>
    <lineage>
        <taxon>Bacteria</taxon>
        <taxon>Bacillati</taxon>
        <taxon>Bacillota</taxon>
        <taxon>Bacilli</taxon>
        <taxon>Bacillales</taxon>
        <taxon>Bacillaceae</taxon>
        <taxon>Aquibacillus</taxon>
    </lineage>
</organism>